<keyword evidence="2" id="KW-0808">Transferase</keyword>
<dbReference type="Pfam" id="PF00733">
    <property type="entry name" value="Asn_synthase"/>
    <property type="match status" value="1"/>
</dbReference>
<dbReference type="InterPro" id="IPR005232">
    <property type="entry name" value="LarE"/>
</dbReference>
<dbReference type="EMBL" id="JAATEJ010000006">
    <property type="protein sequence ID" value="NJP43943.1"/>
    <property type="molecule type" value="Genomic_DNA"/>
</dbReference>
<dbReference type="Proteomes" id="UP000734511">
    <property type="component" value="Unassembled WGS sequence"/>
</dbReference>
<accession>A0ABX0ZQU8</accession>
<proteinExistence type="predicted"/>
<dbReference type="NCBIfam" id="TIGR00268">
    <property type="entry name" value="ATP-dependent sacrificial sulfur transferase LarE"/>
    <property type="match status" value="1"/>
</dbReference>
<gene>
    <name evidence="2" type="primary">larE</name>
    <name evidence="2" type="ORF">HCN08_11075</name>
</gene>
<dbReference type="GO" id="GO:0016740">
    <property type="term" value="F:transferase activity"/>
    <property type="evidence" value="ECO:0007669"/>
    <property type="project" value="UniProtKB-KW"/>
</dbReference>
<protein>
    <submittedName>
        <fullName evidence="2">ATP-dependent sacrificial sulfur transferase LarE</fullName>
    </submittedName>
</protein>
<sequence length="301" mass="30911">MVFEPFVPAPAPGAYRLTQEVDVVAEFASAADAARALLAETAGYGATLVAFSGGVDSSVVVAAAVRALGADRAAAVTAVSPALPAAELAAARRLCADLGVVHHLVETRELEVAGYRDNGPQRCFFCKSTLLEAAVDLARQLGFANVATGTNATDVTDRFRPGIAAAARRGALTPLADAGLGKDAVRAVARLWGLPTWDKPAMACLSSRIAYGLQITPGRLARVERAEVLVRAALGAGADRADVRVRDLGEAVRVEVGPRVAADPAAHPALVAAVRAAGFTDGAVTVEVFRSGSMNAAPQPR</sequence>
<dbReference type="PIRSF" id="PIRSF006661">
    <property type="entry name" value="PP-lp_UCP006661"/>
    <property type="match status" value="1"/>
</dbReference>
<dbReference type="PANTHER" id="PTHR43169:SF2">
    <property type="entry name" value="NAD_GMP SYNTHASE DOMAIN-CONTAINING PROTEIN"/>
    <property type="match status" value="1"/>
</dbReference>
<dbReference type="InterPro" id="IPR001962">
    <property type="entry name" value="Asn_synthase"/>
</dbReference>
<keyword evidence="3" id="KW-1185">Reference proteome</keyword>
<dbReference type="Gene3D" id="3.40.50.620">
    <property type="entry name" value="HUPs"/>
    <property type="match status" value="1"/>
</dbReference>
<reference evidence="2 3" key="1">
    <citation type="submission" date="2020-03" db="EMBL/GenBank/DDBJ databases">
        <title>WGS of actinomycetes isolated from Thailand.</title>
        <authorList>
            <person name="Thawai C."/>
        </authorList>
    </citation>
    <scope>NUCLEOTIDE SEQUENCE [LARGE SCALE GENOMIC DNA]</scope>
    <source>
        <strain evidence="2 3">PRB2-1</strain>
    </source>
</reference>
<evidence type="ECO:0000313" key="2">
    <source>
        <dbReference type="EMBL" id="NJP43943.1"/>
    </source>
</evidence>
<dbReference type="PANTHER" id="PTHR43169">
    <property type="entry name" value="EXSB FAMILY PROTEIN"/>
    <property type="match status" value="1"/>
</dbReference>
<evidence type="ECO:0000313" key="3">
    <source>
        <dbReference type="Proteomes" id="UP000734511"/>
    </source>
</evidence>
<name>A0ABX0ZQU8_9ACTN</name>
<dbReference type="SUPFAM" id="SSF52402">
    <property type="entry name" value="Adenine nucleotide alpha hydrolases-like"/>
    <property type="match status" value="1"/>
</dbReference>
<organism evidence="2 3">
    <name type="scientific">Actinacidiphila epipremni</name>
    <dbReference type="NCBI Taxonomy" id="2053013"/>
    <lineage>
        <taxon>Bacteria</taxon>
        <taxon>Bacillati</taxon>
        <taxon>Actinomycetota</taxon>
        <taxon>Actinomycetes</taxon>
        <taxon>Kitasatosporales</taxon>
        <taxon>Streptomycetaceae</taxon>
        <taxon>Actinacidiphila</taxon>
    </lineage>
</organism>
<dbReference type="InterPro" id="IPR014729">
    <property type="entry name" value="Rossmann-like_a/b/a_fold"/>
</dbReference>
<dbReference type="InterPro" id="IPR052188">
    <property type="entry name" value="Ni-pincer_cofactor_biosynth"/>
</dbReference>
<evidence type="ECO:0000259" key="1">
    <source>
        <dbReference type="Pfam" id="PF00733"/>
    </source>
</evidence>
<feature type="domain" description="Asparagine synthetase" evidence="1">
    <location>
        <begin position="49"/>
        <end position="113"/>
    </location>
</feature>
<dbReference type="RefSeq" id="WP_167982802.1">
    <property type="nucleotide sequence ID" value="NZ_JAATEJ010000006.1"/>
</dbReference>
<comment type="caution">
    <text evidence="2">The sequence shown here is derived from an EMBL/GenBank/DDBJ whole genome shotgun (WGS) entry which is preliminary data.</text>
</comment>